<gene>
    <name evidence="2" type="ORF">BN424_2132</name>
</gene>
<dbReference type="Proteomes" id="UP000000212">
    <property type="component" value="Chromosome"/>
</dbReference>
<evidence type="ECO:0000313" key="3">
    <source>
        <dbReference type="Proteomes" id="UP000000212"/>
    </source>
</evidence>
<dbReference type="InterPro" id="IPR009660">
    <property type="entry name" value="Phage_A500_Gp15"/>
</dbReference>
<name>K8EIA8_CARML</name>
<organism evidence="2 3">
    <name type="scientific">Carnobacterium maltaromaticum LMA28</name>
    <dbReference type="NCBI Taxonomy" id="1234679"/>
    <lineage>
        <taxon>Bacteria</taxon>
        <taxon>Bacillati</taxon>
        <taxon>Bacillota</taxon>
        <taxon>Bacilli</taxon>
        <taxon>Lactobacillales</taxon>
        <taxon>Carnobacteriaceae</taxon>
        <taxon>Carnobacterium</taxon>
    </lineage>
</organism>
<evidence type="ECO:0000313" key="2">
    <source>
        <dbReference type="EMBL" id="CCO11573.2"/>
    </source>
</evidence>
<reference evidence="3" key="1">
    <citation type="journal article" date="2013" name="Genome Announc.">
        <title>Complete Chromosome Sequence of Carnobacterium maltaromaticum LMA 28.</title>
        <authorList>
            <person name="Cailliez-Grimal C."/>
            <person name="Chaillou S."/>
            <person name="Anba-Mondoloni J."/>
            <person name="Loux V."/>
            <person name="Afzal M.I."/>
            <person name="Rahman A."/>
            <person name="Kergourlay G."/>
            <person name="Champomier-Verges M.C."/>
            <person name="Zagorec M."/>
            <person name="Dalgaard P."/>
            <person name="Leisner J.J."/>
            <person name="Prevost H."/>
            <person name="Revol-Junelles A.M."/>
            <person name="Borges F."/>
        </authorList>
    </citation>
    <scope>NUCLEOTIDE SEQUENCE</scope>
    <source>
        <strain evidence="3">LMA28</strain>
    </source>
</reference>
<dbReference type="Pfam" id="PF06854">
    <property type="entry name" value="Phage_Gp15"/>
    <property type="match status" value="1"/>
</dbReference>
<dbReference type="AlphaFoldDB" id="K8EIA8"/>
<feature type="coiled-coil region" evidence="1">
    <location>
        <begin position="159"/>
        <end position="193"/>
    </location>
</feature>
<proteinExistence type="predicted"/>
<keyword evidence="3" id="KW-1185">Reference proteome</keyword>
<dbReference type="STRING" id="1234679.BN424_2132"/>
<dbReference type="RefSeq" id="WP_016356495.1">
    <property type="nucleotide sequence ID" value="NC_019425.2"/>
</dbReference>
<accession>K8EIA8</accession>
<protein>
    <submittedName>
        <fullName evidence="2">Bacteriophage Gp15 family protein</fullName>
    </submittedName>
</protein>
<dbReference type="EMBL" id="HE999757">
    <property type="protein sequence ID" value="CCO11573.2"/>
    <property type="molecule type" value="Genomic_DNA"/>
</dbReference>
<sequence>MMSLAFGISSKVIMNEKEYLLDLDFSTVLKMFEMFQDDDLNEGYKFAGVLMGVGNLSEDEINELTDDEKISLYSLISEKISASSTRQTELERDLAGNVLTTVNKQVYSLVEDASYIFASFYKDYKIDLIDMQGSLHWDKFNALLISLSDNTKFKKIIEIRQMEETKEMSSEQKEELRKAKKAYALKSNQAELEFSGMDIKQKREWYKKNKTKGSEV</sequence>
<evidence type="ECO:0000256" key="1">
    <source>
        <dbReference type="SAM" id="Coils"/>
    </source>
</evidence>
<dbReference type="HOGENOM" id="CLU_108800_0_0_9"/>
<keyword evidence="1" id="KW-0175">Coiled coil</keyword>
<dbReference type="KEGG" id="cml:BN424_2132"/>
<dbReference type="OrthoDB" id="1758052at2"/>
<dbReference type="eggNOG" id="ENOG5032UD1">
    <property type="taxonomic scope" value="Bacteria"/>
</dbReference>